<feature type="transmembrane region" description="Helical" evidence="1">
    <location>
        <begin position="436"/>
        <end position="462"/>
    </location>
</feature>
<evidence type="ECO:0000313" key="3">
    <source>
        <dbReference type="Proteomes" id="UP000541610"/>
    </source>
</evidence>
<keyword evidence="1" id="KW-1133">Transmembrane helix</keyword>
<protein>
    <submittedName>
        <fullName evidence="2">Uncharacterized protein</fullName>
    </submittedName>
</protein>
<reference evidence="2 3" key="1">
    <citation type="submission" date="2020-04" db="EMBL/GenBank/DDBJ databases">
        <title>Perkinsus olseni comparative genomics.</title>
        <authorList>
            <person name="Bogema D.R."/>
        </authorList>
    </citation>
    <scope>NUCLEOTIDE SEQUENCE [LARGE SCALE GENOMIC DNA]</scope>
    <source>
        <strain evidence="2">00978-12</strain>
    </source>
</reference>
<feature type="transmembrane region" description="Helical" evidence="1">
    <location>
        <begin position="370"/>
        <end position="387"/>
    </location>
</feature>
<dbReference type="Proteomes" id="UP000541610">
    <property type="component" value="Unassembled WGS sequence"/>
</dbReference>
<feature type="transmembrane region" description="Helical" evidence="1">
    <location>
        <begin position="407"/>
        <end position="430"/>
    </location>
</feature>
<keyword evidence="1" id="KW-0812">Transmembrane</keyword>
<organism evidence="2 3">
    <name type="scientific">Perkinsus olseni</name>
    <name type="common">Perkinsus atlanticus</name>
    <dbReference type="NCBI Taxonomy" id="32597"/>
    <lineage>
        <taxon>Eukaryota</taxon>
        <taxon>Sar</taxon>
        <taxon>Alveolata</taxon>
        <taxon>Perkinsozoa</taxon>
        <taxon>Perkinsea</taxon>
        <taxon>Perkinsida</taxon>
        <taxon>Perkinsidae</taxon>
        <taxon>Perkinsus</taxon>
    </lineage>
</organism>
<dbReference type="AlphaFoldDB" id="A0A7J6NMU8"/>
<comment type="caution">
    <text evidence="2">The sequence shown here is derived from an EMBL/GenBank/DDBJ whole genome shotgun (WGS) entry which is preliminary data.</text>
</comment>
<accession>A0A7J6NMU8</accession>
<sequence>MSEQTPVELHNWSGPARDLRSTSTAKAVVGREEPSAGLCCPEFTTDIFSRREINAPTAFVWLAIHLVSFFFALKLYFEIDTNLQYHDRLIQQHCGQAEHLSYGVCVSDAWKLAFYDEFPLQHHGARDFTFTFQTTSTPPTFILVVVPEGPNGPKFHERYSVRITRRGGSQGPPEIFYRPRNYGVHSIMVLDESTESAAQLSDPIQWDGLVVDTTRSVGYGDDSTFDVVRERLKIFVEDADIPHLEMVRSHPVCSVPKAWHALSDHAVGEEHFHLAASRYLVGVSCWITLISCVLVWRWFGAASTEGVRGASTSFAWLVGLKSVLHDLPLQVGILLYLYRWYDAGGERCQLCLLDPVHCDTAEHPFHPTNMVAMLTILLSALSNQLLYRPKLNTRGNPDDDDILRFGVRLVAACISTLPFSTAMIVFNASMVGGVNLVHLLFAVPCAIGWTSLITMTGAAFVLKSASCPTLSASPYRNFNFTCDHGSL</sequence>
<dbReference type="EMBL" id="JABANP010000273">
    <property type="protein sequence ID" value="KAF4685202.1"/>
    <property type="molecule type" value="Genomic_DNA"/>
</dbReference>
<feature type="transmembrane region" description="Helical" evidence="1">
    <location>
        <begin position="279"/>
        <end position="299"/>
    </location>
</feature>
<gene>
    <name evidence="2" type="ORF">FOZ60_006783</name>
</gene>
<evidence type="ECO:0000313" key="2">
    <source>
        <dbReference type="EMBL" id="KAF4685202.1"/>
    </source>
</evidence>
<proteinExistence type="predicted"/>
<feature type="transmembrane region" description="Helical" evidence="1">
    <location>
        <begin position="58"/>
        <end position="77"/>
    </location>
</feature>
<keyword evidence="1" id="KW-0472">Membrane</keyword>
<name>A0A7J6NMU8_PEROL</name>
<evidence type="ECO:0000256" key="1">
    <source>
        <dbReference type="SAM" id="Phobius"/>
    </source>
</evidence>
<dbReference type="OrthoDB" id="416636at2759"/>